<protein>
    <submittedName>
        <fullName evidence="2">CSON005911 protein</fullName>
    </submittedName>
</protein>
<feature type="chain" id="PRO_5036062206" evidence="1">
    <location>
        <begin position="26"/>
        <end position="150"/>
    </location>
</feature>
<evidence type="ECO:0000256" key="1">
    <source>
        <dbReference type="SAM" id="SignalP"/>
    </source>
</evidence>
<organism evidence="2">
    <name type="scientific">Culicoides sonorensis</name>
    <name type="common">Biting midge</name>
    <dbReference type="NCBI Taxonomy" id="179676"/>
    <lineage>
        <taxon>Eukaryota</taxon>
        <taxon>Metazoa</taxon>
        <taxon>Ecdysozoa</taxon>
        <taxon>Arthropoda</taxon>
        <taxon>Hexapoda</taxon>
        <taxon>Insecta</taxon>
        <taxon>Pterygota</taxon>
        <taxon>Neoptera</taxon>
        <taxon>Endopterygota</taxon>
        <taxon>Diptera</taxon>
        <taxon>Nematocera</taxon>
        <taxon>Chironomoidea</taxon>
        <taxon>Ceratopogonidae</taxon>
        <taxon>Ceratopogoninae</taxon>
        <taxon>Culicoides</taxon>
        <taxon>Monoculicoides</taxon>
    </lineage>
</organism>
<name>A0A336LJ03_CULSO</name>
<dbReference type="EMBL" id="UFQS01002278">
    <property type="protein sequence ID" value="SSX13652.1"/>
    <property type="molecule type" value="Genomic_DNA"/>
</dbReference>
<keyword evidence="1" id="KW-0732">Signal</keyword>
<feature type="signal peptide" evidence="1">
    <location>
        <begin position="1"/>
        <end position="25"/>
    </location>
</feature>
<evidence type="ECO:0000313" key="3">
    <source>
        <dbReference type="EMBL" id="SSX33078.1"/>
    </source>
</evidence>
<dbReference type="VEuPathDB" id="VectorBase:CSON005911"/>
<dbReference type="AlphaFoldDB" id="A0A336LJ03"/>
<evidence type="ECO:0000313" key="2">
    <source>
        <dbReference type="EMBL" id="SSX13652.1"/>
    </source>
</evidence>
<proteinExistence type="predicted"/>
<reference evidence="3" key="2">
    <citation type="submission" date="2018-07" db="EMBL/GenBank/DDBJ databases">
        <authorList>
            <person name="Quirk P.G."/>
            <person name="Krulwich T.A."/>
        </authorList>
    </citation>
    <scope>NUCLEOTIDE SEQUENCE</scope>
</reference>
<gene>
    <name evidence="2" type="primary">CSON005911</name>
</gene>
<reference evidence="2" key="1">
    <citation type="submission" date="2018-04" db="EMBL/GenBank/DDBJ databases">
        <authorList>
            <person name="Go L.Y."/>
            <person name="Mitchell J.A."/>
        </authorList>
    </citation>
    <scope>NUCLEOTIDE SEQUENCE</scope>
    <source>
        <tissue evidence="2">Whole organism</tissue>
    </source>
</reference>
<sequence length="150" mass="16927">MQLSQLVHLIQFIFLLQVSPNLVYPTFHDPFCNFDLSFVVVVVEPFPCFRSYSLDLHVFHLLTVDYYPHYALAVDDFERDLTVTVIHGSLVVLNFGEFGLVVTFPHYDDDDDLRDFANDPCEPVAVVEDVITIGCGGGWDGSSGFGPFFI</sequence>
<accession>A0A336LJ03</accession>
<dbReference type="EMBL" id="UFQT01002278">
    <property type="protein sequence ID" value="SSX33078.1"/>
    <property type="molecule type" value="Genomic_DNA"/>
</dbReference>